<keyword evidence="5" id="KW-0046">Antibiotic resistance</keyword>
<dbReference type="Gene3D" id="3.40.50.300">
    <property type="entry name" value="P-loop containing nucleotide triphosphate hydrolases"/>
    <property type="match status" value="1"/>
</dbReference>
<dbReference type="SUPFAM" id="SSF52540">
    <property type="entry name" value="P-loop containing nucleoside triphosphate hydrolases"/>
    <property type="match status" value="1"/>
</dbReference>
<dbReference type="PROSITE" id="PS50893">
    <property type="entry name" value="ABC_TRANSPORTER_2"/>
    <property type="match status" value="1"/>
</dbReference>
<evidence type="ECO:0000256" key="3">
    <source>
        <dbReference type="ARBA" id="ARBA00022741"/>
    </source>
</evidence>
<evidence type="ECO:0000313" key="9">
    <source>
        <dbReference type="Proteomes" id="UP000661894"/>
    </source>
</evidence>
<gene>
    <name evidence="8" type="ORF">H9624_07655</name>
</gene>
<evidence type="ECO:0000259" key="7">
    <source>
        <dbReference type="PROSITE" id="PS50893"/>
    </source>
</evidence>
<dbReference type="PANTHER" id="PTHR42711">
    <property type="entry name" value="ABC TRANSPORTER ATP-BINDING PROTEIN"/>
    <property type="match status" value="1"/>
</dbReference>
<dbReference type="SMART" id="SM00382">
    <property type="entry name" value="AAA"/>
    <property type="match status" value="1"/>
</dbReference>
<dbReference type="InterPro" id="IPR027417">
    <property type="entry name" value="P-loop_NTPase"/>
</dbReference>
<keyword evidence="4 8" id="KW-0067">ATP-binding</keyword>
<dbReference type="InterPro" id="IPR050763">
    <property type="entry name" value="ABC_transporter_ATP-binding"/>
</dbReference>
<feature type="compositionally biased region" description="Polar residues" evidence="6">
    <location>
        <begin position="7"/>
        <end position="16"/>
    </location>
</feature>
<evidence type="ECO:0000313" key="8">
    <source>
        <dbReference type="EMBL" id="MBD8062197.1"/>
    </source>
</evidence>
<feature type="region of interest" description="Disordered" evidence="6">
    <location>
        <begin position="1"/>
        <end position="23"/>
    </location>
</feature>
<dbReference type="InterPro" id="IPR003439">
    <property type="entry name" value="ABC_transporter-like_ATP-bd"/>
</dbReference>
<feature type="domain" description="ABC transporter" evidence="7">
    <location>
        <begin position="27"/>
        <end position="251"/>
    </location>
</feature>
<sequence>MEHQLTDRTAASTTRGSLGGPAPGPVVEVEALNVDYGDFRAVKGLSFQVQRGELYALLGTNGAGKTSALEVIEGHRTPSSGTVRVFGKSPTDRAAVRPRMGIMLQESGFAADLTVAESVRLIGRLTGRSDTVERVLGAVDLTRKADTRVEQLSGGEKRRLDFATAVYGQPELIILDEPTTGLDIQSRDALWDVVEGLRQDGSTIILTTHYLEEAQQRADRIGLMHQGTFRHQGTVADLTRTLPASIRFTLPPGTPTPPLATAPAHDAAYQLETYQLQRELKRLLDWADTNGVELLDLSAAPTRLDDVFRAIDTAPVRS</sequence>
<dbReference type="PROSITE" id="PS00211">
    <property type="entry name" value="ABC_TRANSPORTER_1"/>
    <property type="match status" value="1"/>
</dbReference>
<dbReference type="CDD" id="cd03230">
    <property type="entry name" value="ABC_DR_subfamily_A"/>
    <property type="match status" value="1"/>
</dbReference>
<dbReference type="RefSeq" id="WP_251839318.1">
    <property type="nucleotide sequence ID" value="NZ_JACSPO010000003.1"/>
</dbReference>
<proteinExistence type="predicted"/>
<dbReference type="PANTHER" id="PTHR42711:SF17">
    <property type="entry name" value="ABC TRANSPORTER ATP-BINDING PROTEIN"/>
    <property type="match status" value="1"/>
</dbReference>
<evidence type="ECO:0000256" key="5">
    <source>
        <dbReference type="ARBA" id="ARBA00023251"/>
    </source>
</evidence>
<evidence type="ECO:0000256" key="6">
    <source>
        <dbReference type="SAM" id="MobiDB-lite"/>
    </source>
</evidence>
<dbReference type="Pfam" id="PF00005">
    <property type="entry name" value="ABC_tran"/>
    <property type="match status" value="1"/>
</dbReference>
<dbReference type="InterPro" id="IPR017871">
    <property type="entry name" value="ABC_transporter-like_CS"/>
</dbReference>
<dbReference type="GO" id="GO:0005524">
    <property type="term" value="F:ATP binding"/>
    <property type="evidence" value="ECO:0007669"/>
    <property type="project" value="UniProtKB-KW"/>
</dbReference>
<accession>A0ABR8Z1I8</accession>
<keyword evidence="2" id="KW-0813">Transport</keyword>
<dbReference type="EMBL" id="JACSPO010000003">
    <property type="protein sequence ID" value="MBD8062197.1"/>
    <property type="molecule type" value="Genomic_DNA"/>
</dbReference>
<keyword evidence="9" id="KW-1185">Reference proteome</keyword>
<reference evidence="8 9" key="1">
    <citation type="submission" date="2020-08" db="EMBL/GenBank/DDBJ databases">
        <title>A Genomic Blueprint of the Chicken Gut Microbiome.</title>
        <authorList>
            <person name="Gilroy R."/>
            <person name="Ravi A."/>
            <person name="Getino M."/>
            <person name="Pursley I."/>
            <person name="Horton D.L."/>
            <person name="Alikhan N.-F."/>
            <person name="Baker D."/>
            <person name="Gharbi K."/>
            <person name="Hall N."/>
            <person name="Watson M."/>
            <person name="Adriaenssens E.M."/>
            <person name="Foster-Nyarko E."/>
            <person name="Jarju S."/>
            <person name="Secka A."/>
            <person name="Antonio M."/>
            <person name="Oren A."/>
            <person name="Chaudhuri R."/>
            <person name="La Ragione R.M."/>
            <person name="Hildebrand F."/>
            <person name="Pallen M.J."/>
        </authorList>
    </citation>
    <scope>NUCLEOTIDE SEQUENCE [LARGE SCALE GENOMIC DNA]</scope>
    <source>
        <strain evidence="8 9">Sa1BUA1</strain>
    </source>
</reference>
<comment type="caution">
    <text evidence="8">The sequence shown here is derived from an EMBL/GenBank/DDBJ whole genome shotgun (WGS) entry which is preliminary data.</text>
</comment>
<evidence type="ECO:0000256" key="2">
    <source>
        <dbReference type="ARBA" id="ARBA00022448"/>
    </source>
</evidence>
<comment type="subcellular location">
    <subcellularLocation>
        <location evidence="1">Cell membrane</location>
        <topology evidence="1">Peripheral membrane protein</topology>
    </subcellularLocation>
</comment>
<protein>
    <submittedName>
        <fullName evidence="8">ABC transporter ATP-binding protein</fullName>
    </submittedName>
</protein>
<name>A0ABR8Z1I8_9MICO</name>
<dbReference type="InterPro" id="IPR003593">
    <property type="entry name" value="AAA+_ATPase"/>
</dbReference>
<dbReference type="Proteomes" id="UP000661894">
    <property type="component" value="Unassembled WGS sequence"/>
</dbReference>
<organism evidence="8 9">
    <name type="scientific">Oceanitalea stevensii</name>
    <dbReference type="NCBI Taxonomy" id="2763072"/>
    <lineage>
        <taxon>Bacteria</taxon>
        <taxon>Bacillati</taxon>
        <taxon>Actinomycetota</taxon>
        <taxon>Actinomycetes</taxon>
        <taxon>Micrococcales</taxon>
        <taxon>Bogoriellaceae</taxon>
        <taxon>Georgenia</taxon>
    </lineage>
</organism>
<evidence type="ECO:0000256" key="4">
    <source>
        <dbReference type="ARBA" id="ARBA00022840"/>
    </source>
</evidence>
<keyword evidence="3" id="KW-0547">Nucleotide-binding</keyword>
<evidence type="ECO:0000256" key="1">
    <source>
        <dbReference type="ARBA" id="ARBA00004202"/>
    </source>
</evidence>